<name>A0ACA9N1Q1_9GLOM</name>
<keyword evidence="2" id="KW-1185">Reference proteome</keyword>
<reference evidence="1" key="1">
    <citation type="submission" date="2021-06" db="EMBL/GenBank/DDBJ databases">
        <authorList>
            <person name="Kallberg Y."/>
            <person name="Tangrot J."/>
            <person name="Rosling A."/>
        </authorList>
    </citation>
    <scope>NUCLEOTIDE SEQUENCE</scope>
    <source>
        <strain evidence="1">28 12/20/2015</strain>
    </source>
</reference>
<feature type="non-terminal residue" evidence="1">
    <location>
        <position position="111"/>
    </location>
</feature>
<evidence type="ECO:0000313" key="1">
    <source>
        <dbReference type="EMBL" id="CAG8626365.1"/>
    </source>
</evidence>
<gene>
    <name evidence="1" type="ORF">SPELUC_LOCUS8063</name>
</gene>
<proteinExistence type="predicted"/>
<dbReference type="EMBL" id="CAJVPW010011495">
    <property type="protein sequence ID" value="CAG8626365.1"/>
    <property type="molecule type" value="Genomic_DNA"/>
</dbReference>
<sequence>MNNQLQTILPSTPLIEVKESNEYLTCRREKSKQIMCEKRAMESDGQQNKRNSQNALNMRKKRALEITDKNLNRCQNESAQKRQRRLKQCANSKYMMTEQLSTSNRKLLRNF</sequence>
<protein>
    <submittedName>
        <fullName evidence="1">4247_t:CDS:1</fullName>
    </submittedName>
</protein>
<organism evidence="1 2">
    <name type="scientific">Cetraspora pellucida</name>
    <dbReference type="NCBI Taxonomy" id="1433469"/>
    <lineage>
        <taxon>Eukaryota</taxon>
        <taxon>Fungi</taxon>
        <taxon>Fungi incertae sedis</taxon>
        <taxon>Mucoromycota</taxon>
        <taxon>Glomeromycotina</taxon>
        <taxon>Glomeromycetes</taxon>
        <taxon>Diversisporales</taxon>
        <taxon>Gigasporaceae</taxon>
        <taxon>Cetraspora</taxon>
    </lineage>
</organism>
<comment type="caution">
    <text evidence="1">The sequence shown here is derived from an EMBL/GenBank/DDBJ whole genome shotgun (WGS) entry which is preliminary data.</text>
</comment>
<dbReference type="Proteomes" id="UP000789366">
    <property type="component" value="Unassembled WGS sequence"/>
</dbReference>
<evidence type="ECO:0000313" key="2">
    <source>
        <dbReference type="Proteomes" id="UP000789366"/>
    </source>
</evidence>
<accession>A0ACA9N1Q1</accession>